<feature type="transmembrane region" description="Helical" evidence="1">
    <location>
        <begin position="20"/>
        <end position="40"/>
    </location>
</feature>
<dbReference type="AlphaFoldDB" id="A0A9X1NK30"/>
<evidence type="ECO:0000313" key="2">
    <source>
        <dbReference type="EMBL" id="MCD5315608.1"/>
    </source>
</evidence>
<gene>
    <name evidence="2" type="ORF">LR394_32400</name>
</gene>
<keyword evidence="1" id="KW-1133">Transmembrane helix</keyword>
<organism evidence="2 3">
    <name type="scientific">Kineosporia babensis</name>
    <dbReference type="NCBI Taxonomy" id="499548"/>
    <lineage>
        <taxon>Bacteria</taxon>
        <taxon>Bacillati</taxon>
        <taxon>Actinomycetota</taxon>
        <taxon>Actinomycetes</taxon>
        <taxon>Kineosporiales</taxon>
        <taxon>Kineosporiaceae</taxon>
        <taxon>Kineosporia</taxon>
    </lineage>
</organism>
<keyword evidence="3" id="KW-1185">Reference proteome</keyword>
<accession>A0A9X1NK30</accession>
<comment type="caution">
    <text evidence="2">The sequence shown here is derived from an EMBL/GenBank/DDBJ whole genome shotgun (WGS) entry which is preliminary data.</text>
</comment>
<protein>
    <submittedName>
        <fullName evidence="2">Uncharacterized protein</fullName>
    </submittedName>
</protein>
<dbReference type="EMBL" id="JAJOMB010000023">
    <property type="protein sequence ID" value="MCD5315608.1"/>
    <property type="molecule type" value="Genomic_DNA"/>
</dbReference>
<sequence>MQSRLSVRYRRSISTVRVSAIGAGTLALTAATELLVVLTARSRAQDGGFLDAVLGTCALAVAPLITMVFAVLWLRRSVLNYRQLLTETCFWVVVCDALVVLLSLQGR</sequence>
<dbReference type="Proteomes" id="UP001138997">
    <property type="component" value="Unassembled WGS sequence"/>
</dbReference>
<name>A0A9X1NK30_9ACTN</name>
<reference evidence="2" key="1">
    <citation type="submission" date="2021-11" db="EMBL/GenBank/DDBJ databases">
        <title>Streptomyces corallinus and Kineosporia corallina sp. nov., two new coral-derived marine actinobacteria.</title>
        <authorList>
            <person name="Buangrab K."/>
            <person name="Sutthacheep M."/>
            <person name="Yeemin T."/>
            <person name="Harunari E."/>
            <person name="Igarashi Y."/>
            <person name="Sripreechasak P."/>
            <person name="Kanchanasin P."/>
            <person name="Tanasupawat S."/>
            <person name="Phongsopitanun W."/>
        </authorList>
    </citation>
    <scope>NUCLEOTIDE SEQUENCE</scope>
    <source>
        <strain evidence="2">JCM 31032</strain>
    </source>
</reference>
<evidence type="ECO:0000256" key="1">
    <source>
        <dbReference type="SAM" id="Phobius"/>
    </source>
</evidence>
<evidence type="ECO:0000313" key="3">
    <source>
        <dbReference type="Proteomes" id="UP001138997"/>
    </source>
</evidence>
<keyword evidence="1" id="KW-0812">Transmembrane</keyword>
<keyword evidence="1" id="KW-0472">Membrane</keyword>
<dbReference type="RefSeq" id="WP_231448425.1">
    <property type="nucleotide sequence ID" value="NZ_JAJOMB010000023.1"/>
</dbReference>
<proteinExistence type="predicted"/>
<feature type="transmembrane region" description="Helical" evidence="1">
    <location>
        <begin position="52"/>
        <end position="72"/>
    </location>
</feature>